<evidence type="ECO:0000313" key="3">
    <source>
        <dbReference type="Proteomes" id="UP000265515"/>
    </source>
</evidence>
<sequence>MPRSQSWVFEDGGEDENRKAQKKCCVYKYIRVGQSFGERFRGNHMLKCIFCGHEFQGNQFVAARHFRQGKGCPEVTDEALVDIHYNSKYKMSDKFLERIQRFEKLHGEAPAMDPRRGEGGEGEMRDAGEQIDVDDDVEEVARAGSSGRERGKGIVSEPGGQQGQYFASAHVSVRTRASADTAEVGASAGKRKDREEGDRPTAAAASQKRMRQNTIIGSFTLKW</sequence>
<evidence type="ECO:0000256" key="1">
    <source>
        <dbReference type="SAM" id="MobiDB-lite"/>
    </source>
</evidence>
<protein>
    <recommendedName>
        <fullName evidence="4">BED-type domain-containing protein</fullName>
    </recommendedName>
</protein>
<accession>A0A388KVT7</accession>
<feature type="region of interest" description="Disordered" evidence="1">
    <location>
        <begin position="143"/>
        <end position="163"/>
    </location>
</feature>
<feature type="region of interest" description="Disordered" evidence="1">
    <location>
        <begin position="176"/>
        <end position="223"/>
    </location>
</feature>
<dbReference type="EMBL" id="BFEA01000196">
    <property type="protein sequence ID" value="GBG74092.1"/>
    <property type="molecule type" value="Genomic_DNA"/>
</dbReference>
<comment type="caution">
    <text evidence="2">The sequence shown here is derived from an EMBL/GenBank/DDBJ whole genome shotgun (WGS) entry which is preliminary data.</text>
</comment>
<dbReference type="Gramene" id="GBG74092">
    <property type="protein sequence ID" value="GBG74092"/>
    <property type="gene ID" value="CBR_g17803"/>
</dbReference>
<name>A0A388KVT7_CHABU</name>
<reference evidence="2 3" key="1">
    <citation type="journal article" date="2018" name="Cell">
        <title>The Chara Genome: Secondary Complexity and Implications for Plant Terrestrialization.</title>
        <authorList>
            <person name="Nishiyama T."/>
            <person name="Sakayama H."/>
            <person name="Vries J.D."/>
            <person name="Buschmann H."/>
            <person name="Saint-Marcoux D."/>
            <person name="Ullrich K.K."/>
            <person name="Haas F.B."/>
            <person name="Vanderstraeten L."/>
            <person name="Becker D."/>
            <person name="Lang D."/>
            <person name="Vosolsobe S."/>
            <person name="Rombauts S."/>
            <person name="Wilhelmsson P.K.I."/>
            <person name="Janitza P."/>
            <person name="Kern R."/>
            <person name="Heyl A."/>
            <person name="Rumpler F."/>
            <person name="Villalobos L.I.A.C."/>
            <person name="Clay J.M."/>
            <person name="Skokan R."/>
            <person name="Toyoda A."/>
            <person name="Suzuki Y."/>
            <person name="Kagoshima H."/>
            <person name="Schijlen E."/>
            <person name="Tajeshwar N."/>
            <person name="Catarino B."/>
            <person name="Hetherington A.J."/>
            <person name="Saltykova A."/>
            <person name="Bonnot C."/>
            <person name="Breuninger H."/>
            <person name="Symeonidi A."/>
            <person name="Radhakrishnan G.V."/>
            <person name="Van Nieuwerburgh F."/>
            <person name="Deforce D."/>
            <person name="Chang C."/>
            <person name="Karol K.G."/>
            <person name="Hedrich R."/>
            <person name="Ulvskov P."/>
            <person name="Glockner G."/>
            <person name="Delwiche C.F."/>
            <person name="Petrasek J."/>
            <person name="Van de Peer Y."/>
            <person name="Friml J."/>
            <person name="Beilby M."/>
            <person name="Dolan L."/>
            <person name="Kohara Y."/>
            <person name="Sugano S."/>
            <person name="Fujiyama A."/>
            <person name="Delaux P.-M."/>
            <person name="Quint M."/>
            <person name="TheiBen G."/>
            <person name="Hagemann M."/>
            <person name="Harholt J."/>
            <person name="Dunand C."/>
            <person name="Zachgo S."/>
            <person name="Langdale J."/>
            <person name="Maumus F."/>
            <person name="Straeten D.V.D."/>
            <person name="Gould S.B."/>
            <person name="Rensing S.A."/>
        </authorList>
    </citation>
    <scope>NUCLEOTIDE SEQUENCE [LARGE SCALE GENOMIC DNA]</scope>
    <source>
        <strain evidence="2 3">S276</strain>
    </source>
</reference>
<feature type="compositionally biased region" description="Basic and acidic residues" evidence="1">
    <location>
        <begin position="190"/>
        <end position="199"/>
    </location>
</feature>
<dbReference type="Proteomes" id="UP000265515">
    <property type="component" value="Unassembled WGS sequence"/>
</dbReference>
<evidence type="ECO:0000313" key="2">
    <source>
        <dbReference type="EMBL" id="GBG74092.1"/>
    </source>
</evidence>
<keyword evidence="3" id="KW-1185">Reference proteome</keyword>
<proteinExistence type="predicted"/>
<gene>
    <name evidence="2" type="ORF">CBR_g17803</name>
</gene>
<evidence type="ECO:0008006" key="4">
    <source>
        <dbReference type="Google" id="ProtNLM"/>
    </source>
</evidence>
<organism evidence="2 3">
    <name type="scientific">Chara braunii</name>
    <name type="common">Braun's stonewort</name>
    <dbReference type="NCBI Taxonomy" id="69332"/>
    <lineage>
        <taxon>Eukaryota</taxon>
        <taxon>Viridiplantae</taxon>
        <taxon>Streptophyta</taxon>
        <taxon>Charophyceae</taxon>
        <taxon>Charales</taxon>
        <taxon>Characeae</taxon>
        <taxon>Chara</taxon>
    </lineage>
</organism>
<dbReference type="AlphaFoldDB" id="A0A388KVT7"/>